<reference evidence="1" key="1">
    <citation type="journal article" date="2020" name="Nature">
        <title>Giant virus diversity and host interactions through global metagenomics.</title>
        <authorList>
            <person name="Schulz F."/>
            <person name="Roux S."/>
            <person name="Paez-Espino D."/>
            <person name="Jungbluth S."/>
            <person name="Walsh D.A."/>
            <person name="Denef V.J."/>
            <person name="McMahon K.D."/>
            <person name="Konstantinidis K.T."/>
            <person name="Eloe-Fadrosh E.A."/>
            <person name="Kyrpides N.C."/>
            <person name="Woyke T."/>
        </authorList>
    </citation>
    <scope>NUCLEOTIDE SEQUENCE</scope>
    <source>
        <strain evidence="1">GVMAG-M-3300023174-134</strain>
    </source>
</reference>
<dbReference type="AlphaFoldDB" id="A0A6C0DE55"/>
<proteinExistence type="predicted"/>
<protein>
    <submittedName>
        <fullName evidence="1">Uncharacterized protein</fullName>
    </submittedName>
</protein>
<organism evidence="1">
    <name type="scientific">viral metagenome</name>
    <dbReference type="NCBI Taxonomy" id="1070528"/>
    <lineage>
        <taxon>unclassified sequences</taxon>
        <taxon>metagenomes</taxon>
        <taxon>organismal metagenomes</taxon>
    </lineage>
</organism>
<evidence type="ECO:0000313" key="1">
    <source>
        <dbReference type="EMBL" id="QHT13855.1"/>
    </source>
</evidence>
<dbReference type="EMBL" id="MN739577">
    <property type="protein sequence ID" value="QHT13855.1"/>
    <property type="molecule type" value="Genomic_DNA"/>
</dbReference>
<accession>A0A6C0DE55</accession>
<sequence>MNEVMNPVTYKVDLDSCSNKIIKKNIKKTYANYFILQYDKAFICFDDTKNGMYRSVVFSNPEKKILSFSPVKTIPSYVFFDRYPIINHEIVIKEHIEGVMINLFYDDRIDKWKIATKGAIGGNYGFIKPTTKNETFYDMFLDALCASKDDTLNDLKIMKLFPKKFSYTFILQHPSNIISKPLKRPHCYLIAVYSINNNENEVKYIPSTIYEKWSFLHDINGIIEFPKQYYTNKYESIIKTDYGIDYIITNIRTGEHCRISSFYKELLKKTIHIDSSIQYQYFCIRRIGKIKEYIKMFPKHKKAFFDIQDDYEYFVSTIHELYCNCYIYKTTNISDIEPIFFTHIYKIHHEIYLPSLSNKKINKKIQKIYRKTVLKYFDNIDPRELLFILSSDKRNL</sequence>
<name>A0A6C0DE55_9ZZZZ</name>